<sequence>MLMVKEGQANKNLLKDNKSNKIGELGRENKRESSWERREEESLRNCRAK</sequence>
<evidence type="ECO:0000256" key="1">
    <source>
        <dbReference type="SAM" id="MobiDB-lite"/>
    </source>
</evidence>
<dbReference type="EMBL" id="LXQA010323724">
    <property type="protein sequence ID" value="MCI43925.1"/>
    <property type="molecule type" value="Genomic_DNA"/>
</dbReference>
<dbReference type="Proteomes" id="UP000265520">
    <property type="component" value="Unassembled WGS sequence"/>
</dbReference>
<proteinExistence type="predicted"/>
<organism evidence="2 3">
    <name type="scientific">Trifolium medium</name>
    <dbReference type="NCBI Taxonomy" id="97028"/>
    <lineage>
        <taxon>Eukaryota</taxon>
        <taxon>Viridiplantae</taxon>
        <taxon>Streptophyta</taxon>
        <taxon>Embryophyta</taxon>
        <taxon>Tracheophyta</taxon>
        <taxon>Spermatophyta</taxon>
        <taxon>Magnoliopsida</taxon>
        <taxon>eudicotyledons</taxon>
        <taxon>Gunneridae</taxon>
        <taxon>Pentapetalae</taxon>
        <taxon>rosids</taxon>
        <taxon>fabids</taxon>
        <taxon>Fabales</taxon>
        <taxon>Fabaceae</taxon>
        <taxon>Papilionoideae</taxon>
        <taxon>50 kb inversion clade</taxon>
        <taxon>NPAAA clade</taxon>
        <taxon>Hologalegina</taxon>
        <taxon>IRL clade</taxon>
        <taxon>Trifolieae</taxon>
        <taxon>Trifolium</taxon>
    </lineage>
</organism>
<accession>A0A392S7Q7</accession>
<protein>
    <submittedName>
        <fullName evidence="2">Uncharacterized protein</fullName>
    </submittedName>
</protein>
<comment type="caution">
    <text evidence="2">The sequence shown here is derived from an EMBL/GenBank/DDBJ whole genome shotgun (WGS) entry which is preliminary data.</text>
</comment>
<evidence type="ECO:0000313" key="3">
    <source>
        <dbReference type="Proteomes" id="UP000265520"/>
    </source>
</evidence>
<keyword evidence="3" id="KW-1185">Reference proteome</keyword>
<name>A0A392S7Q7_9FABA</name>
<feature type="non-terminal residue" evidence="2">
    <location>
        <position position="49"/>
    </location>
</feature>
<feature type="region of interest" description="Disordered" evidence="1">
    <location>
        <begin position="1"/>
        <end position="49"/>
    </location>
</feature>
<evidence type="ECO:0000313" key="2">
    <source>
        <dbReference type="EMBL" id="MCI43925.1"/>
    </source>
</evidence>
<dbReference type="AlphaFoldDB" id="A0A392S7Q7"/>
<reference evidence="2 3" key="1">
    <citation type="journal article" date="2018" name="Front. Plant Sci.">
        <title>Red Clover (Trifolium pratense) and Zigzag Clover (T. medium) - A Picture of Genomic Similarities and Differences.</title>
        <authorList>
            <person name="Dluhosova J."/>
            <person name="Istvanek J."/>
            <person name="Nedelnik J."/>
            <person name="Repkova J."/>
        </authorList>
    </citation>
    <scope>NUCLEOTIDE SEQUENCE [LARGE SCALE GENOMIC DNA]</scope>
    <source>
        <strain evidence="3">cv. 10/8</strain>
        <tissue evidence="2">Leaf</tissue>
    </source>
</reference>
<feature type="compositionally biased region" description="Basic and acidic residues" evidence="1">
    <location>
        <begin position="13"/>
        <end position="49"/>
    </location>
</feature>